<dbReference type="EMBL" id="JAUEPT010000141">
    <property type="protein sequence ID" value="KAK0430577.1"/>
    <property type="molecule type" value="Genomic_DNA"/>
</dbReference>
<comment type="caution">
    <text evidence="1">The sequence shown here is derived from an EMBL/GenBank/DDBJ whole genome shotgun (WGS) entry which is preliminary data.</text>
</comment>
<accession>A0AA39MDT4</accession>
<sequence>MSNCHAWSAFGISEHAAVLGLRAAAFLSTELPTNTGVLPLNYDVLRERQFTQYVKVNQKFVFDLTTLALPHSLARPHTSVFLWLGLPSMVESHQSLLAVCLLHWAQNRRGPRRQDHLKLLSYPSLIVSRASTPYPLVVPYLNSASPDLLRLVVHIAKLDGFDPMIGFHDNGDQRTDILNTSIVPASMAGETDFVGERSIWALFAVAATSDFIIAFSSTSDMLYGLMRQVVISGLATSTCSLLTVVTYLVWKDSLIFLGVDLILSKCQAYSHFALDDQSDVLQYMLIPYLAKSMKTTCWVISTRRDEKVLCTYVSLEVSTLIDLGVPWSASFV</sequence>
<name>A0AA39MDT4_9AGAR</name>
<evidence type="ECO:0000313" key="2">
    <source>
        <dbReference type="Proteomes" id="UP001175226"/>
    </source>
</evidence>
<organism evidence="1 2">
    <name type="scientific">Armillaria borealis</name>
    <dbReference type="NCBI Taxonomy" id="47425"/>
    <lineage>
        <taxon>Eukaryota</taxon>
        <taxon>Fungi</taxon>
        <taxon>Dikarya</taxon>
        <taxon>Basidiomycota</taxon>
        <taxon>Agaricomycotina</taxon>
        <taxon>Agaricomycetes</taxon>
        <taxon>Agaricomycetidae</taxon>
        <taxon>Agaricales</taxon>
        <taxon>Marasmiineae</taxon>
        <taxon>Physalacriaceae</taxon>
        <taxon>Armillaria</taxon>
    </lineage>
</organism>
<protein>
    <submittedName>
        <fullName evidence="1">Uncharacterized protein</fullName>
    </submittedName>
</protein>
<keyword evidence="2" id="KW-1185">Reference proteome</keyword>
<evidence type="ECO:0000313" key="1">
    <source>
        <dbReference type="EMBL" id="KAK0430577.1"/>
    </source>
</evidence>
<gene>
    <name evidence="1" type="ORF">EV421DRAFT_1912698</name>
</gene>
<reference evidence="1" key="1">
    <citation type="submission" date="2023-06" db="EMBL/GenBank/DDBJ databases">
        <authorList>
            <consortium name="Lawrence Berkeley National Laboratory"/>
            <person name="Ahrendt S."/>
            <person name="Sahu N."/>
            <person name="Indic B."/>
            <person name="Wong-Bajracharya J."/>
            <person name="Merenyi Z."/>
            <person name="Ke H.-M."/>
            <person name="Monk M."/>
            <person name="Kocsube S."/>
            <person name="Drula E."/>
            <person name="Lipzen A."/>
            <person name="Balint B."/>
            <person name="Henrissat B."/>
            <person name="Andreopoulos B."/>
            <person name="Martin F.M."/>
            <person name="Harder C.B."/>
            <person name="Rigling D."/>
            <person name="Ford K.L."/>
            <person name="Foster G.D."/>
            <person name="Pangilinan J."/>
            <person name="Papanicolaou A."/>
            <person name="Barry K."/>
            <person name="LaButti K."/>
            <person name="Viragh M."/>
            <person name="Koriabine M."/>
            <person name="Yan M."/>
            <person name="Riley R."/>
            <person name="Champramary S."/>
            <person name="Plett K.L."/>
            <person name="Tsai I.J."/>
            <person name="Slot J."/>
            <person name="Sipos G."/>
            <person name="Plett J."/>
            <person name="Nagy L.G."/>
            <person name="Grigoriev I.V."/>
        </authorList>
    </citation>
    <scope>NUCLEOTIDE SEQUENCE</scope>
    <source>
        <strain evidence="1">FPL87.14</strain>
    </source>
</reference>
<dbReference type="AlphaFoldDB" id="A0AA39MDT4"/>
<dbReference type="Proteomes" id="UP001175226">
    <property type="component" value="Unassembled WGS sequence"/>
</dbReference>
<proteinExistence type="predicted"/>